<dbReference type="InterPro" id="IPR007185">
    <property type="entry name" value="DNA_pol_a/d/e_bsu"/>
</dbReference>
<dbReference type="PANTHER" id="PTHR10416:SF0">
    <property type="entry name" value="DNA POLYMERASE DELTA SUBUNIT 2"/>
    <property type="match status" value="1"/>
</dbReference>
<keyword evidence="12 15" id="KW-0511">Multifunctional enzyme</keyword>
<organism evidence="17 18">
    <name type="scientific">Candidatus Methanodesulfokora washburnensis</name>
    <dbReference type="NCBI Taxonomy" id="2478471"/>
    <lineage>
        <taxon>Archaea</taxon>
        <taxon>Thermoproteota</taxon>
        <taxon>Candidatus Korarchaeia</taxon>
        <taxon>Candidatus Korarchaeia incertae sedis</taxon>
        <taxon>Candidatus Methanodesulfokora</taxon>
    </lineage>
</organism>
<evidence type="ECO:0000256" key="4">
    <source>
        <dbReference type="ARBA" id="ARBA00022679"/>
    </source>
</evidence>
<evidence type="ECO:0000256" key="2">
    <source>
        <dbReference type="ARBA" id="ARBA00006035"/>
    </source>
</evidence>
<comment type="similarity">
    <text evidence="2 15">Belongs to the DNA polymerase delta/II small subunit family.</text>
</comment>
<feature type="domain" description="DNA polymerase alpha/delta/epsilon subunit B" evidence="16">
    <location>
        <begin position="209"/>
        <end position="404"/>
    </location>
</feature>
<dbReference type="SUPFAM" id="SSF56300">
    <property type="entry name" value="Metallo-dependent phosphatases"/>
    <property type="match status" value="1"/>
</dbReference>
<dbReference type="GO" id="GO:0006308">
    <property type="term" value="P:DNA catabolic process"/>
    <property type="evidence" value="ECO:0007669"/>
    <property type="project" value="UniProtKB-UniRule"/>
</dbReference>
<dbReference type="GO" id="GO:0003887">
    <property type="term" value="F:DNA-directed DNA polymerase activity"/>
    <property type="evidence" value="ECO:0007669"/>
    <property type="project" value="UniProtKB-UniRule"/>
</dbReference>
<dbReference type="GO" id="GO:0006271">
    <property type="term" value="P:DNA strand elongation involved in DNA replication"/>
    <property type="evidence" value="ECO:0007669"/>
    <property type="project" value="TreeGrafter"/>
</dbReference>
<evidence type="ECO:0000313" key="18">
    <source>
        <dbReference type="Proteomes" id="UP000277582"/>
    </source>
</evidence>
<comment type="caution">
    <text evidence="17">The sequence shown here is derived from an EMBL/GenBank/DDBJ whole genome shotgun (WGS) entry which is preliminary data.</text>
</comment>
<evidence type="ECO:0000256" key="7">
    <source>
        <dbReference type="ARBA" id="ARBA00022722"/>
    </source>
</evidence>
<dbReference type="InterPro" id="IPR011149">
    <property type="entry name" value="Pol2_small_arc"/>
</dbReference>
<dbReference type="GO" id="GO:0042575">
    <property type="term" value="C:DNA polymerase complex"/>
    <property type="evidence" value="ECO:0007669"/>
    <property type="project" value="TreeGrafter"/>
</dbReference>
<dbReference type="PIRSF" id="PIRSF000803">
    <property type="entry name" value="Arc_Pol2_small"/>
    <property type="match status" value="1"/>
</dbReference>
<gene>
    <name evidence="15" type="primary">polB</name>
    <name evidence="17" type="ORF">D6D85_07020</name>
</gene>
<evidence type="ECO:0000256" key="11">
    <source>
        <dbReference type="ARBA" id="ARBA00023125"/>
    </source>
</evidence>
<dbReference type="RefSeq" id="WP_125671311.1">
    <property type="nucleotide sequence ID" value="NZ_RCOS01000080.1"/>
</dbReference>
<keyword evidence="6 15" id="KW-0235">DNA replication</keyword>
<comment type="catalytic activity">
    <reaction evidence="14 15">
        <text>DNA(n) + a 2'-deoxyribonucleoside 5'-triphosphate = DNA(n+1) + diphosphate</text>
        <dbReference type="Rhea" id="RHEA:22508"/>
        <dbReference type="Rhea" id="RHEA-COMP:17339"/>
        <dbReference type="Rhea" id="RHEA-COMP:17340"/>
        <dbReference type="ChEBI" id="CHEBI:33019"/>
        <dbReference type="ChEBI" id="CHEBI:61560"/>
        <dbReference type="ChEBI" id="CHEBI:173112"/>
        <dbReference type="EC" id="2.7.7.7"/>
    </reaction>
</comment>
<dbReference type="EC" id="2.7.7.7" evidence="15"/>
<comment type="subunit">
    <text evidence="3 15">Heterodimer of a large subunit and a small subunit.</text>
</comment>
<evidence type="ECO:0000256" key="15">
    <source>
        <dbReference type="HAMAP-Rule" id="MF_00325"/>
    </source>
</evidence>
<evidence type="ECO:0000256" key="12">
    <source>
        <dbReference type="ARBA" id="ARBA00023268"/>
    </source>
</evidence>
<evidence type="ECO:0000256" key="13">
    <source>
        <dbReference type="ARBA" id="ARBA00024817"/>
    </source>
</evidence>
<keyword evidence="11 15" id="KW-0238">DNA-binding</keyword>
<evidence type="ECO:0000256" key="8">
    <source>
        <dbReference type="ARBA" id="ARBA00022801"/>
    </source>
</evidence>
<dbReference type="Gene3D" id="3.60.21.50">
    <property type="match status" value="1"/>
</dbReference>
<evidence type="ECO:0000313" key="17">
    <source>
        <dbReference type="EMBL" id="RSN75097.1"/>
    </source>
</evidence>
<keyword evidence="4 15" id="KW-0808">Transferase</keyword>
<dbReference type="OrthoDB" id="372039at2157"/>
<evidence type="ECO:0000256" key="9">
    <source>
        <dbReference type="ARBA" id="ARBA00022839"/>
    </source>
</evidence>
<proteinExistence type="inferred from homology"/>
<keyword evidence="8 15" id="KW-0378">Hydrolase</keyword>
<dbReference type="PANTHER" id="PTHR10416">
    <property type="entry name" value="DNA POLYMERASE DELTA SUBUNIT 2"/>
    <property type="match status" value="1"/>
</dbReference>
<keyword evidence="18" id="KW-1185">Reference proteome</keyword>
<evidence type="ECO:0000256" key="14">
    <source>
        <dbReference type="ARBA" id="ARBA00049244"/>
    </source>
</evidence>
<dbReference type="AlphaFoldDB" id="A0A3R9RP87"/>
<protein>
    <recommendedName>
        <fullName evidence="15">DNA polymerase II small subunit</fullName>
        <shortName evidence="15">Pol II</shortName>
        <ecNumber evidence="15">2.7.7.7</ecNumber>
    </recommendedName>
    <alternativeName>
        <fullName evidence="15">Exodeoxyribonuclease small subunit</fullName>
        <ecNumber evidence="15">3.1.11.1</ecNumber>
    </alternativeName>
</protein>
<comment type="function">
    <text evidence="13 15">Possesses two activities: a DNA synthesis (polymerase) and an exonucleolytic activity that degrades single-stranded DNA in the 3' to 5' direction. Has a template-primer preference which is characteristic of a replicative DNA polymerase.</text>
</comment>
<keyword evidence="10 15" id="KW-0239">DNA-directed DNA polymerase</keyword>
<sequence>MDERDIIRVMLSHDLNLTPDALDILKGFSEDQLNEILERISEKFPDAAVITREMIEPERAEKFEEMLSIEFQASASAVEGTLDEFLRYMRDRFSRIQGIILSRTGLKAVEIAAAKRMSQGESVTIVGMVREKKKTKQGGEMMLIEDISGEIPCFLQNGAIKERYNRVVKDSVIAVNGTITKNGGINVRNIIFPDIPQRERKPVRMEGKIAFISDIHIGSKYFNRKAFSSFIEWASNEDNLKYIILCGDLIDGVGVYPGQEAELEASNVWEQYKMASEFLSRIPKRIKVIYIPGNHEPVRQSEPQPPVPDKYSEFLPENLMKLSNPSTIGVGGIRIMLYHGRSLNAMFKYVPGMQPVNSSSVVRAMETLLMLRHLAPIYGEHPIAPGSRDELVIEEVPDVLCMGHIHVYGIGEYKGVKLINPGTFQEETPYIRKMGIEVTPGTVPVLDLGTMNVSLERF</sequence>
<evidence type="ECO:0000256" key="10">
    <source>
        <dbReference type="ARBA" id="ARBA00022932"/>
    </source>
</evidence>
<evidence type="ECO:0000256" key="1">
    <source>
        <dbReference type="ARBA" id="ARBA00000563"/>
    </source>
</evidence>
<dbReference type="EMBL" id="RCOS01000080">
    <property type="protein sequence ID" value="RSN75097.1"/>
    <property type="molecule type" value="Genomic_DNA"/>
</dbReference>
<evidence type="ECO:0000256" key="6">
    <source>
        <dbReference type="ARBA" id="ARBA00022705"/>
    </source>
</evidence>
<dbReference type="HAMAP" id="MF_00325">
    <property type="entry name" value="DNApol_II_A_arch"/>
    <property type="match status" value="1"/>
</dbReference>
<dbReference type="GO" id="GO:0008310">
    <property type="term" value="F:single-stranded DNA 3'-5' DNA exonuclease activity"/>
    <property type="evidence" value="ECO:0007669"/>
    <property type="project" value="UniProtKB-EC"/>
</dbReference>
<dbReference type="NCBIfam" id="NF003118">
    <property type="entry name" value="PRK04036.1-3"/>
    <property type="match status" value="1"/>
</dbReference>
<comment type="catalytic activity">
    <reaction evidence="1 15">
        <text>Exonucleolytic cleavage in the 3'- to 5'-direction to yield nucleoside 5'-phosphates.</text>
        <dbReference type="EC" id="3.1.11.1"/>
    </reaction>
</comment>
<dbReference type="InterPro" id="IPR029052">
    <property type="entry name" value="Metallo-depent_PP-like"/>
</dbReference>
<evidence type="ECO:0000256" key="3">
    <source>
        <dbReference type="ARBA" id="ARBA00011315"/>
    </source>
</evidence>
<dbReference type="EC" id="3.1.11.1" evidence="15"/>
<reference evidence="17 18" key="1">
    <citation type="submission" date="2018-10" db="EMBL/GenBank/DDBJ databases">
        <title>Co-occurring genomic capacity for anaerobic methane metabolism and dissimilatory sulfite reduction discovered in the Korarchaeota.</title>
        <authorList>
            <person name="Mckay L.J."/>
            <person name="Dlakic M."/>
            <person name="Fields M.W."/>
            <person name="Delmont T.O."/>
            <person name="Eren A.M."/>
            <person name="Jay Z.J."/>
            <person name="Klingelsmith K.B."/>
            <person name="Rusch D.B."/>
            <person name="Inskeep W.P."/>
        </authorList>
    </citation>
    <scope>NUCLEOTIDE SEQUENCE [LARGE SCALE GENOMIC DNA]</scope>
    <source>
        <strain evidence="17 18">MDKW</strain>
    </source>
</reference>
<dbReference type="GO" id="GO:0003677">
    <property type="term" value="F:DNA binding"/>
    <property type="evidence" value="ECO:0007669"/>
    <property type="project" value="UniProtKB-UniRule"/>
</dbReference>
<name>A0A3R9RP87_9CREN</name>
<keyword evidence="7 15" id="KW-0540">Nuclease</keyword>
<dbReference type="InterPro" id="IPR024826">
    <property type="entry name" value="DNA_pol_delta/II_ssu"/>
</dbReference>
<accession>A0A3R9RP87</accession>
<keyword evidence="9 15" id="KW-0269">Exonuclease</keyword>
<evidence type="ECO:0000256" key="5">
    <source>
        <dbReference type="ARBA" id="ARBA00022695"/>
    </source>
</evidence>
<dbReference type="Pfam" id="PF04042">
    <property type="entry name" value="DNA_pol_E_B"/>
    <property type="match status" value="1"/>
</dbReference>
<evidence type="ECO:0000259" key="16">
    <source>
        <dbReference type="Pfam" id="PF04042"/>
    </source>
</evidence>
<keyword evidence="5 15" id="KW-0548">Nucleotidyltransferase</keyword>
<dbReference type="Proteomes" id="UP000277582">
    <property type="component" value="Unassembled WGS sequence"/>
</dbReference>